<protein>
    <submittedName>
        <fullName evidence="1">Excreted virulence factor EspC (Type VII ESX diderm)</fullName>
    </submittedName>
</protein>
<reference evidence="1 2" key="1">
    <citation type="submission" date="2018-03" db="EMBL/GenBank/DDBJ databases">
        <title>Genomic Encyclopedia of Archaeal and Bacterial Type Strains, Phase II (KMG-II): from individual species to whole genera.</title>
        <authorList>
            <person name="Goeker M."/>
        </authorList>
    </citation>
    <scope>NUCLEOTIDE SEQUENCE [LARGE SCALE GENOMIC DNA]</scope>
    <source>
        <strain evidence="1 2">DSM 43146</strain>
    </source>
</reference>
<dbReference type="EMBL" id="PVMZ01000001">
    <property type="protein sequence ID" value="PRX25519.1"/>
    <property type="molecule type" value="Genomic_DNA"/>
</dbReference>
<dbReference type="AlphaFoldDB" id="A0A2T0KP61"/>
<evidence type="ECO:0000313" key="1">
    <source>
        <dbReference type="EMBL" id="PRX25519.1"/>
    </source>
</evidence>
<dbReference type="Pfam" id="PF10824">
    <property type="entry name" value="T7SS_ESX_EspC"/>
    <property type="match status" value="1"/>
</dbReference>
<gene>
    <name evidence="1" type="ORF">CLV67_101236</name>
</gene>
<evidence type="ECO:0000313" key="2">
    <source>
        <dbReference type="Proteomes" id="UP000239415"/>
    </source>
</evidence>
<name>A0A2T0KP61_9ACTN</name>
<keyword evidence="2" id="KW-1185">Reference proteome</keyword>
<sequence length="123" mass="12791">MSEVVRVDHAELTAHARTVDEIAGRVAAAGRRGQAVRAGPGAYGRLCSMVPPGLGDLQDALAAGIVAAAEGLYDTGDRLRTTARDYRAADERRAAAFQTADDGRTAVLRDGLTAASWAGRDSP</sequence>
<comment type="caution">
    <text evidence="1">The sequence shown here is derived from an EMBL/GenBank/DDBJ whole genome shotgun (WGS) entry which is preliminary data.</text>
</comment>
<dbReference type="RefSeq" id="WP_170153716.1">
    <property type="nucleotide sequence ID" value="NZ_BOMO01000024.1"/>
</dbReference>
<dbReference type="Proteomes" id="UP000239415">
    <property type="component" value="Unassembled WGS sequence"/>
</dbReference>
<accession>A0A2T0KP61</accession>
<dbReference type="GO" id="GO:0009306">
    <property type="term" value="P:protein secretion"/>
    <property type="evidence" value="ECO:0007669"/>
    <property type="project" value="InterPro"/>
</dbReference>
<organism evidence="1 2">
    <name type="scientific">Actinoplanes italicus</name>
    <dbReference type="NCBI Taxonomy" id="113567"/>
    <lineage>
        <taxon>Bacteria</taxon>
        <taxon>Bacillati</taxon>
        <taxon>Actinomycetota</taxon>
        <taxon>Actinomycetes</taxon>
        <taxon>Micromonosporales</taxon>
        <taxon>Micromonosporaceae</taxon>
        <taxon>Actinoplanes</taxon>
    </lineage>
</organism>
<proteinExistence type="predicted"/>
<dbReference type="InterPro" id="IPR022536">
    <property type="entry name" value="EspC"/>
</dbReference>